<dbReference type="Gene3D" id="1.10.10.10">
    <property type="entry name" value="Winged helix-like DNA-binding domain superfamily/Winged helix DNA-binding domain"/>
    <property type="match status" value="1"/>
</dbReference>
<dbReference type="SUPFAM" id="SSF46785">
    <property type="entry name" value="Winged helix' DNA-binding domain"/>
    <property type="match status" value="1"/>
</dbReference>
<dbReference type="PANTHER" id="PTHR33164">
    <property type="entry name" value="TRANSCRIPTIONAL REGULATOR, MARR FAMILY"/>
    <property type="match status" value="1"/>
</dbReference>
<reference evidence="1 2" key="1">
    <citation type="submission" date="2016-10" db="EMBL/GenBank/DDBJ databases">
        <authorList>
            <person name="de Groot N.N."/>
        </authorList>
    </citation>
    <scope>NUCLEOTIDE SEQUENCE [LARGE SCALE GENOMIC DNA]</scope>
    <source>
        <strain evidence="1 2">CGMCC 4.6858</strain>
    </source>
</reference>
<dbReference type="EMBL" id="FMZM01000008">
    <property type="protein sequence ID" value="SDD45327.1"/>
    <property type="molecule type" value="Genomic_DNA"/>
</dbReference>
<evidence type="ECO:0000313" key="2">
    <source>
        <dbReference type="Proteomes" id="UP000199034"/>
    </source>
</evidence>
<proteinExistence type="predicted"/>
<evidence type="ECO:0000313" key="1">
    <source>
        <dbReference type="EMBL" id="SDD45327.1"/>
    </source>
</evidence>
<dbReference type="Pfam" id="PF12802">
    <property type="entry name" value="MarR_2"/>
    <property type="match status" value="1"/>
</dbReference>
<dbReference type="InterPro" id="IPR036388">
    <property type="entry name" value="WH-like_DNA-bd_sf"/>
</dbReference>
<dbReference type="RefSeq" id="WP_090857871.1">
    <property type="nucleotide sequence ID" value="NZ_FMZM01000008.1"/>
</dbReference>
<organism evidence="1 2">
    <name type="scientific">Nocardioides lianchengensis</name>
    <dbReference type="NCBI Taxonomy" id="1045774"/>
    <lineage>
        <taxon>Bacteria</taxon>
        <taxon>Bacillati</taxon>
        <taxon>Actinomycetota</taxon>
        <taxon>Actinomycetes</taxon>
        <taxon>Propionibacteriales</taxon>
        <taxon>Nocardioidaceae</taxon>
        <taxon>Nocardioides</taxon>
    </lineage>
</organism>
<dbReference type="InterPro" id="IPR000835">
    <property type="entry name" value="HTH_MarR-typ"/>
</dbReference>
<dbReference type="PANTHER" id="PTHR33164:SF43">
    <property type="entry name" value="HTH-TYPE TRANSCRIPTIONAL REPRESSOR YETL"/>
    <property type="match status" value="1"/>
</dbReference>
<dbReference type="Proteomes" id="UP000199034">
    <property type="component" value="Unassembled WGS sequence"/>
</dbReference>
<protein>
    <submittedName>
        <fullName evidence="1">DNA-binding transcriptional regulator, MarR family</fullName>
    </submittedName>
</protein>
<dbReference type="InterPro" id="IPR036390">
    <property type="entry name" value="WH_DNA-bd_sf"/>
</dbReference>
<dbReference type="GO" id="GO:0003677">
    <property type="term" value="F:DNA binding"/>
    <property type="evidence" value="ECO:0007669"/>
    <property type="project" value="UniProtKB-KW"/>
</dbReference>
<dbReference type="PRINTS" id="PR00598">
    <property type="entry name" value="HTHMARR"/>
</dbReference>
<sequence>MKETTAPTNHPTSALLRELVEAGVRLRHHVARTAGLGESELVTLQHLSAAPLGPAEVARRLGVSTAASTGIVDRLAARGHVERRPHDHDRRRTEVHLTESGRTELVAHLMPMFVGLRELEEAFTPEELAVVQRYLTGATAAFEAVSETGQETGQ</sequence>
<gene>
    <name evidence="1" type="ORF">SAMN05421872_108103</name>
</gene>
<dbReference type="SMART" id="SM00347">
    <property type="entry name" value="HTH_MARR"/>
    <property type="match status" value="1"/>
</dbReference>
<dbReference type="InterPro" id="IPR039422">
    <property type="entry name" value="MarR/SlyA-like"/>
</dbReference>
<dbReference type="OrthoDB" id="162531at2"/>
<keyword evidence="1" id="KW-0238">DNA-binding</keyword>
<dbReference type="GO" id="GO:0006950">
    <property type="term" value="P:response to stress"/>
    <property type="evidence" value="ECO:0007669"/>
    <property type="project" value="TreeGrafter"/>
</dbReference>
<dbReference type="AlphaFoldDB" id="A0A1G6UXD4"/>
<dbReference type="GO" id="GO:0003700">
    <property type="term" value="F:DNA-binding transcription factor activity"/>
    <property type="evidence" value="ECO:0007669"/>
    <property type="project" value="InterPro"/>
</dbReference>
<name>A0A1G6UXD4_9ACTN</name>
<accession>A0A1G6UXD4</accession>
<keyword evidence="2" id="KW-1185">Reference proteome</keyword>
<dbReference type="PROSITE" id="PS50995">
    <property type="entry name" value="HTH_MARR_2"/>
    <property type="match status" value="1"/>
</dbReference>